<evidence type="ECO:0000259" key="13">
    <source>
        <dbReference type="Pfam" id="PF00590"/>
    </source>
</evidence>
<keyword evidence="10" id="KW-0511">Multifunctional enzyme</keyword>
<evidence type="ECO:0000256" key="4">
    <source>
        <dbReference type="ARBA" id="ARBA00022679"/>
    </source>
</evidence>
<dbReference type="InterPro" id="IPR035996">
    <property type="entry name" value="4pyrrol_Methylase_sf"/>
</dbReference>
<dbReference type="FunFam" id="3.40.1010.10:FF:000003">
    <property type="entry name" value="Putative Uroporphyrinogen-III C-methyltransferase"/>
    <property type="match status" value="1"/>
</dbReference>
<evidence type="ECO:0000256" key="2">
    <source>
        <dbReference type="ARBA" id="ARBA00022573"/>
    </source>
</evidence>
<dbReference type="PANTHER" id="PTHR45790:SF3">
    <property type="entry name" value="S-ADENOSYL-L-METHIONINE-DEPENDENT UROPORPHYRINOGEN III METHYLTRANSFERASE, CHLOROPLASTIC"/>
    <property type="match status" value="1"/>
</dbReference>
<dbReference type="Gene3D" id="3.30.950.10">
    <property type="entry name" value="Methyltransferase, Cobalt-precorrin-4 Transmethylase, Domain 2"/>
    <property type="match status" value="1"/>
</dbReference>
<dbReference type="KEGG" id="aab:A4R43_11295"/>
<accession>A0A344L4T6</accession>
<dbReference type="InterPro" id="IPR036291">
    <property type="entry name" value="NAD(P)-bd_dom_sf"/>
</dbReference>
<dbReference type="CDD" id="cd11642">
    <property type="entry name" value="SUMT"/>
    <property type="match status" value="1"/>
</dbReference>
<keyword evidence="7" id="KW-0520">NAD</keyword>
<evidence type="ECO:0000313" key="14">
    <source>
        <dbReference type="EMBL" id="AXB43060.1"/>
    </source>
</evidence>
<dbReference type="PIRSF" id="PIRSF036426">
    <property type="entry name" value="Sirohaem_synth"/>
    <property type="match status" value="1"/>
</dbReference>
<keyword evidence="2" id="KW-0169">Cobalamin biosynthesis</keyword>
<feature type="active site" description="Proton acceptor" evidence="12">
    <location>
        <position position="198"/>
    </location>
</feature>
<gene>
    <name evidence="14" type="ORF">A4R43_11295</name>
</gene>
<dbReference type="NCBIfam" id="NF004790">
    <property type="entry name" value="PRK06136.1"/>
    <property type="match status" value="1"/>
</dbReference>
<dbReference type="GO" id="GO:0019354">
    <property type="term" value="P:siroheme biosynthetic process"/>
    <property type="evidence" value="ECO:0007669"/>
    <property type="project" value="UniProtKB-UniPathway"/>
</dbReference>
<keyword evidence="15" id="KW-1185">Reference proteome</keyword>
<evidence type="ECO:0000256" key="3">
    <source>
        <dbReference type="ARBA" id="ARBA00022603"/>
    </source>
</evidence>
<proteinExistence type="predicted"/>
<feature type="active site" description="Proton donor" evidence="12">
    <location>
        <position position="220"/>
    </location>
</feature>
<dbReference type="NCBIfam" id="TIGR01470">
    <property type="entry name" value="cysG_Nterm"/>
    <property type="match status" value="1"/>
</dbReference>
<dbReference type="InterPro" id="IPR050161">
    <property type="entry name" value="Siro_Cobalamin_biosynth"/>
</dbReference>
<keyword evidence="8" id="KW-0456">Lyase</keyword>
<dbReference type="InterPro" id="IPR000878">
    <property type="entry name" value="4pyrrol_Mease"/>
</dbReference>
<dbReference type="FunFam" id="3.30.950.10:FF:000001">
    <property type="entry name" value="Siroheme synthase"/>
    <property type="match status" value="1"/>
</dbReference>
<protein>
    <submittedName>
        <fullName evidence="14">Siroheme synthase</fullName>
    </submittedName>
</protein>
<keyword evidence="4" id="KW-0808">Transferase</keyword>
<dbReference type="GO" id="GO:0043115">
    <property type="term" value="F:precorrin-2 dehydrogenase activity"/>
    <property type="evidence" value="ECO:0007669"/>
    <property type="project" value="UniProtKB-EC"/>
</dbReference>
<keyword evidence="9" id="KW-0627">Porphyrin biosynthesis</keyword>
<dbReference type="EMBL" id="CP015163">
    <property type="protein sequence ID" value="AXB43060.1"/>
    <property type="molecule type" value="Genomic_DNA"/>
</dbReference>
<keyword evidence="3" id="KW-0489">Methyltransferase</keyword>
<dbReference type="InterPro" id="IPR006366">
    <property type="entry name" value="CobA/CysG_C"/>
</dbReference>
<organism evidence="14 15">
    <name type="scientific">Amycolatopsis albispora</name>
    <dbReference type="NCBI Taxonomy" id="1804986"/>
    <lineage>
        <taxon>Bacteria</taxon>
        <taxon>Bacillati</taxon>
        <taxon>Actinomycetota</taxon>
        <taxon>Actinomycetes</taxon>
        <taxon>Pseudonocardiales</taxon>
        <taxon>Pseudonocardiaceae</taxon>
        <taxon>Amycolatopsis</taxon>
    </lineage>
</organism>
<sequence>MPEDPHYLSGLDLSGKRVVMVGGGMVAQRRLPRLVGAGAAVEVIAPHVTPSVEAMAETGELRWHRRAYADGDLTDAWYALACTDSPEVNAAVCAEAERARVFCVRADAGAEGSAVTPASGRHGGVLVGVLSGGEPLRSAAVRDSILDGLRAGTVAAEYRTAGEELPGVALVGGGPGDPELITVRGRRLLARADVVVVDRLGPRELLDELAPEVEVIDAAKIPYGRAASQDVINSTLIEQAKAGKFVVRLKGGDPYVFGRGFEEVLACADAGIPVTVVPGITSAFAVPAVAGVPVTHRGVTHEVVVVSGHVPPGHPQSLTDWSALARLRGTIVLMMGVERLAKFAGALLDGGRPGDTPVAIIEDGTMRTQRVLRSTLDSVAGVAAEAGVRPPAIIVIGPVAGLG</sequence>
<dbReference type="GO" id="GO:0009236">
    <property type="term" value="P:cobalamin biosynthetic process"/>
    <property type="evidence" value="ECO:0007669"/>
    <property type="project" value="UniProtKB-KW"/>
</dbReference>
<dbReference type="GO" id="GO:0004851">
    <property type="term" value="F:uroporphyrin-III C-methyltransferase activity"/>
    <property type="evidence" value="ECO:0007669"/>
    <property type="project" value="InterPro"/>
</dbReference>
<evidence type="ECO:0000256" key="11">
    <source>
        <dbReference type="ARBA" id="ARBA00047561"/>
    </source>
</evidence>
<dbReference type="GO" id="GO:0032259">
    <property type="term" value="P:methylation"/>
    <property type="evidence" value="ECO:0007669"/>
    <property type="project" value="UniProtKB-KW"/>
</dbReference>
<evidence type="ECO:0000256" key="1">
    <source>
        <dbReference type="ARBA" id="ARBA00005010"/>
    </source>
</evidence>
<dbReference type="GO" id="GO:0051287">
    <property type="term" value="F:NAD binding"/>
    <property type="evidence" value="ECO:0007669"/>
    <property type="project" value="InterPro"/>
</dbReference>
<dbReference type="InterPro" id="IPR012409">
    <property type="entry name" value="Sirohaem_synth"/>
</dbReference>
<dbReference type="InterPro" id="IPR006367">
    <property type="entry name" value="Sirohaem_synthase_N"/>
</dbReference>
<evidence type="ECO:0000256" key="9">
    <source>
        <dbReference type="ARBA" id="ARBA00023244"/>
    </source>
</evidence>
<dbReference type="Proteomes" id="UP000250434">
    <property type="component" value="Chromosome"/>
</dbReference>
<dbReference type="SUPFAM" id="SSF53790">
    <property type="entry name" value="Tetrapyrrole methylase"/>
    <property type="match status" value="1"/>
</dbReference>
<evidence type="ECO:0000313" key="15">
    <source>
        <dbReference type="Proteomes" id="UP000250434"/>
    </source>
</evidence>
<dbReference type="PANTHER" id="PTHR45790">
    <property type="entry name" value="SIROHEME SYNTHASE-RELATED"/>
    <property type="match status" value="1"/>
</dbReference>
<dbReference type="RefSeq" id="WP_113692309.1">
    <property type="nucleotide sequence ID" value="NZ_CP015163.1"/>
</dbReference>
<evidence type="ECO:0000256" key="7">
    <source>
        <dbReference type="ARBA" id="ARBA00023027"/>
    </source>
</evidence>
<comment type="pathway">
    <text evidence="1">Porphyrin-containing compound metabolism; siroheme biosynthesis; sirohydrochlorin from precorrin-2: step 1/1.</text>
</comment>
<comment type="catalytic activity">
    <reaction evidence="11">
        <text>precorrin-2 + NAD(+) = sirohydrochlorin + NADH + 2 H(+)</text>
        <dbReference type="Rhea" id="RHEA:15613"/>
        <dbReference type="ChEBI" id="CHEBI:15378"/>
        <dbReference type="ChEBI" id="CHEBI:57540"/>
        <dbReference type="ChEBI" id="CHEBI:57945"/>
        <dbReference type="ChEBI" id="CHEBI:58351"/>
        <dbReference type="ChEBI" id="CHEBI:58827"/>
        <dbReference type="EC" id="1.3.1.76"/>
    </reaction>
</comment>
<dbReference type="Pfam" id="PF13241">
    <property type="entry name" value="NAD_binding_7"/>
    <property type="match status" value="1"/>
</dbReference>
<evidence type="ECO:0000256" key="8">
    <source>
        <dbReference type="ARBA" id="ARBA00023239"/>
    </source>
</evidence>
<dbReference type="Gene3D" id="3.40.1010.10">
    <property type="entry name" value="Cobalt-precorrin-4 Transmethylase, Domain 1"/>
    <property type="match status" value="1"/>
</dbReference>
<dbReference type="InterPro" id="IPR014777">
    <property type="entry name" value="4pyrrole_Mease_sub1"/>
</dbReference>
<keyword evidence="5" id="KW-0949">S-adenosyl-L-methionine</keyword>
<dbReference type="NCBIfam" id="TIGR01469">
    <property type="entry name" value="cobA_cysG_Cterm"/>
    <property type="match status" value="1"/>
</dbReference>
<evidence type="ECO:0000256" key="10">
    <source>
        <dbReference type="ARBA" id="ARBA00023268"/>
    </source>
</evidence>
<name>A0A344L4T6_9PSEU</name>
<dbReference type="UniPathway" id="UPA00262">
    <property type="reaction ID" value="UER00222"/>
</dbReference>
<dbReference type="Gene3D" id="3.40.50.720">
    <property type="entry name" value="NAD(P)-binding Rossmann-like Domain"/>
    <property type="match status" value="1"/>
</dbReference>
<evidence type="ECO:0000256" key="6">
    <source>
        <dbReference type="ARBA" id="ARBA00023002"/>
    </source>
</evidence>
<reference evidence="14 15" key="1">
    <citation type="submission" date="2016-04" db="EMBL/GenBank/DDBJ databases">
        <title>Complete genome sequence and analysis of deep-sea sediment isolate, Amycolatopsis sp. WP1.</title>
        <authorList>
            <person name="Wang H."/>
            <person name="Chen S."/>
            <person name="Wu Q."/>
        </authorList>
    </citation>
    <scope>NUCLEOTIDE SEQUENCE [LARGE SCALE GENOMIC DNA]</scope>
    <source>
        <strain evidence="14 15">WP1</strain>
    </source>
</reference>
<dbReference type="GO" id="GO:0051266">
    <property type="term" value="F:sirohydrochlorin ferrochelatase activity"/>
    <property type="evidence" value="ECO:0007669"/>
    <property type="project" value="InterPro"/>
</dbReference>
<dbReference type="InterPro" id="IPR014776">
    <property type="entry name" value="4pyrrole_Mease_sub2"/>
</dbReference>
<keyword evidence="6" id="KW-0560">Oxidoreductase</keyword>
<dbReference type="OrthoDB" id="9815856at2"/>
<dbReference type="SUPFAM" id="SSF51735">
    <property type="entry name" value="NAD(P)-binding Rossmann-fold domains"/>
    <property type="match status" value="1"/>
</dbReference>
<evidence type="ECO:0000256" key="5">
    <source>
        <dbReference type="ARBA" id="ARBA00022691"/>
    </source>
</evidence>
<feature type="domain" description="Tetrapyrrole methylase" evidence="13">
    <location>
        <begin position="168"/>
        <end position="379"/>
    </location>
</feature>
<dbReference type="Pfam" id="PF00590">
    <property type="entry name" value="TP_methylase"/>
    <property type="match status" value="1"/>
</dbReference>
<evidence type="ECO:0000256" key="12">
    <source>
        <dbReference type="PIRSR" id="PIRSR036426-1"/>
    </source>
</evidence>
<dbReference type="AlphaFoldDB" id="A0A344L4T6"/>